<evidence type="ECO:0000313" key="6">
    <source>
        <dbReference type="Proteomes" id="UP000249396"/>
    </source>
</evidence>
<dbReference type="PANTHER" id="PTHR33643:SF1">
    <property type="entry name" value="UREASE ACCESSORY PROTEIN D"/>
    <property type="match status" value="1"/>
</dbReference>
<keyword evidence="4" id="KW-0963">Cytoplasm</keyword>
<keyword evidence="3 4" id="KW-0143">Chaperone</keyword>
<gene>
    <name evidence="4" type="primary">ureD</name>
    <name evidence="5" type="ORF">DM484_14690</name>
</gene>
<protein>
    <recommendedName>
        <fullName evidence="4">Urease accessory protein UreD</fullName>
    </recommendedName>
</protein>
<dbReference type="InterPro" id="IPR002669">
    <property type="entry name" value="UreD"/>
</dbReference>
<dbReference type="EMBL" id="QJPH01000334">
    <property type="protein sequence ID" value="PZN77532.1"/>
    <property type="molecule type" value="Genomic_DNA"/>
</dbReference>
<comment type="similarity">
    <text evidence="1 4">Belongs to the UreD family.</text>
</comment>
<evidence type="ECO:0000256" key="3">
    <source>
        <dbReference type="ARBA" id="ARBA00023186"/>
    </source>
</evidence>
<sequence>MVNRRNFPVAWRAELALRFAQRNGKTILAERRQLGPLTVQRAFYPEGELAHVYILHPPGGVVGGDELAIQVHCAGGAKALVTTPAAGKFYRSEGVLARQTVGLQIDEGSSLEWLPQETLLFSGAQVDLRLQVELGLNSRFIGWDMVCLGMPECGDVFERGSALLRVRINRQGQPLLIENLKAGHEFSQSAWGLRGNAVLGALYAYPFPLSDMDAVRELWENRPEFAATLLDDLLVCRGVARQTAELRIEFERVWRLVRPVVIGCRACPPRVWAT</sequence>
<dbReference type="HAMAP" id="MF_01384">
    <property type="entry name" value="UreD"/>
    <property type="match status" value="1"/>
</dbReference>
<organism evidence="5 6">
    <name type="scientific">Candidatus Methylumidiphilus alinenensis</name>
    <dbReference type="NCBI Taxonomy" id="2202197"/>
    <lineage>
        <taxon>Bacteria</taxon>
        <taxon>Pseudomonadati</taxon>
        <taxon>Pseudomonadota</taxon>
        <taxon>Gammaproteobacteria</taxon>
        <taxon>Methylococcales</taxon>
        <taxon>Candidatus Methylumidiphilus</taxon>
    </lineage>
</organism>
<comment type="subunit">
    <text evidence="4">UreD, UreF and UreG form a complex that acts as a GTP-hydrolysis-dependent molecular chaperone, activating the urease apoprotein by helping to assemble the nickel containing metallocenter of UreC. The UreE protein probably delivers the nickel.</text>
</comment>
<dbReference type="Proteomes" id="UP000249396">
    <property type="component" value="Unassembled WGS sequence"/>
</dbReference>
<evidence type="ECO:0000313" key="5">
    <source>
        <dbReference type="EMBL" id="PZN77532.1"/>
    </source>
</evidence>
<proteinExistence type="inferred from homology"/>
<keyword evidence="2 4" id="KW-0996">Nickel insertion</keyword>
<name>A0A2W4R0E8_9GAMM</name>
<evidence type="ECO:0000256" key="2">
    <source>
        <dbReference type="ARBA" id="ARBA00022988"/>
    </source>
</evidence>
<dbReference type="Pfam" id="PF01774">
    <property type="entry name" value="UreD"/>
    <property type="match status" value="1"/>
</dbReference>
<dbReference type="PANTHER" id="PTHR33643">
    <property type="entry name" value="UREASE ACCESSORY PROTEIN D"/>
    <property type="match status" value="1"/>
</dbReference>
<dbReference type="AlphaFoldDB" id="A0A2W4R0E8"/>
<dbReference type="GO" id="GO:0005737">
    <property type="term" value="C:cytoplasm"/>
    <property type="evidence" value="ECO:0007669"/>
    <property type="project" value="UniProtKB-SubCell"/>
</dbReference>
<comment type="caution">
    <text evidence="5">The sequence shown here is derived from an EMBL/GenBank/DDBJ whole genome shotgun (WGS) entry which is preliminary data.</text>
</comment>
<reference evidence="5 6" key="1">
    <citation type="journal article" date="2018" name="Aquat. Microb. Ecol.">
        <title>Gammaproteobacterial methanotrophs dominate.</title>
        <authorList>
            <person name="Rissanen A.J."/>
            <person name="Saarenheimo J."/>
            <person name="Tiirola M."/>
            <person name="Peura S."/>
            <person name="Aalto S.L."/>
            <person name="Karvinen A."/>
            <person name="Nykanen H."/>
        </authorList>
    </citation>
    <scope>NUCLEOTIDE SEQUENCE [LARGE SCALE GENOMIC DNA]</scope>
    <source>
        <strain evidence="5">AMbin10</strain>
    </source>
</reference>
<accession>A0A2W4R0E8</accession>
<evidence type="ECO:0000256" key="1">
    <source>
        <dbReference type="ARBA" id="ARBA00007177"/>
    </source>
</evidence>
<comment type="subcellular location">
    <subcellularLocation>
        <location evidence="4">Cytoplasm</location>
    </subcellularLocation>
</comment>
<dbReference type="GO" id="GO:0016151">
    <property type="term" value="F:nickel cation binding"/>
    <property type="evidence" value="ECO:0007669"/>
    <property type="project" value="UniProtKB-UniRule"/>
</dbReference>
<evidence type="ECO:0000256" key="4">
    <source>
        <dbReference type="HAMAP-Rule" id="MF_01384"/>
    </source>
</evidence>
<comment type="function">
    <text evidence="4">Required for maturation of urease via the functional incorporation of the urease nickel metallocenter.</text>
</comment>